<gene>
    <name evidence="1" type="ORF">UFOPK1791_00034</name>
    <name evidence="2" type="ORF">UFOPK2312_00401</name>
    <name evidence="3" type="ORF">UFOPK2982_00138</name>
    <name evidence="4" type="ORF">UFOPK3948_00377</name>
    <name evidence="5" type="ORF">UFOPK4355_00284</name>
</gene>
<dbReference type="EMBL" id="CAEZUF010000001">
    <property type="protein sequence ID" value="CAB4583105.1"/>
    <property type="molecule type" value="Genomic_DNA"/>
</dbReference>
<dbReference type="EMBL" id="CAFBQT010000020">
    <property type="protein sequence ID" value="CAB5060655.1"/>
    <property type="molecule type" value="Genomic_DNA"/>
</dbReference>
<organism evidence="1">
    <name type="scientific">freshwater metagenome</name>
    <dbReference type="NCBI Taxonomy" id="449393"/>
    <lineage>
        <taxon>unclassified sequences</taxon>
        <taxon>metagenomes</taxon>
        <taxon>ecological metagenomes</taxon>
    </lineage>
</organism>
<dbReference type="EMBL" id="CAFBOI010000025">
    <property type="protein sequence ID" value="CAB4974334.1"/>
    <property type="molecule type" value="Genomic_DNA"/>
</dbReference>
<name>A0A6J6F689_9ZZZZ</name>
<reference evidence="1" key="1">
    <citation type="submission" date="2020-05" db="EMBL/GenBank/DDBJ databases">
        <authorList>
            <person name="Chiriac C."/>
            <person name="Salcher M."/>
            <person name="Ghai R."/>
            <person name="Kavagutti S V."/>
        </authorList>
    </citation>
    <scope>NUCLEOTIDE SEQUENCE</scope>
</reference>
<evidence type="ECO:0000313" key="5">
    <source>
        <dbReference type="EMBL" id="CAB5060655.1"/>
    </source>
</evidence>
<sequence>MFKAIRRITALFALLLLAVKGVFTFLSWVERTDESASAWVDEDEFEEVS</sequence>
<proteinExistence type="predicted"/>
<protein>
    <submittedName>
        <fullName evidence="1">Unannotated protein</fullName>
    </submittedName>
</protein>
<dbReference type="EMBL" id="CAFAAE010000010">
    <property type="protein sequence ID" value="CAB4784405.1"/>
    <property type="molecule type" value="Genomic_DNA"/>
</dbReference>
<evidence type="ECO:0000313" key="1">
    <source>
        <dbReference type="EMBL" id="CAB4583105.1"/>
    </source>
</evidence>
<evidence type="ECO:0000313" key="2">
    <source>
        <dbReference type="EMBL" id="CAB4668000.1"/>
    </source>
</evidence>
<dbReference type="AlphaFoldDB" id="A0A6J6F689"/>
<dbReference type="EMBL" id="CAEZWY010000026">
    <property type="protein sequence ID" value="CAB4668000.1"/>
    <property type="molecule type" value="Genomic_DNA"/>
</dbReference>
<evidence type="ECO:0000313" key="4">
    <source>
        <dbReference type="EMBL" id="CAB4974334.1"/>
    </source>
</evidence>
<accession>A0A6J6F689</accession>
<evidence type="ECO:0000313" key="3">
    <source>
        <dbReference type="EMBL" id="CAB4784405.1"/>
    </source>
</evidence>